<dbReference type="SUPFAM" id="SSF56925">
    <property type="entry name" value="OMPA-like"/>
    <property type="match status" value="1"/>
</dbReference>
<accession>A0A7W8E6B7</accession>
<name>A0A7W8E6B7_9BACT</name>
<comment type="caution">
    <text evidence="2">The sequence shown here is derived from an EMBL/GenBank/DDBJ whole genome shotgun (WGS) entry which is preliminary data.</text>
</comment>
<dbReference type="Gene3D" id="2.40.160.20">
    <property type="match status" value="1"/>
</dbReference>
<protein>
    <submittedName>
        <fullName evidence="2">Opacity protein-like surface antigen</fullName>
    </submittedName>
</protein>
<dbReference type="AlphaFoldDB" id="A0A7W8E6B7"/>
<evidence type="ECO:0000313" key="2">
    <source>
        <dbReference type="EMBL" id="MBB5060169.1"/>
    </source>
</evidence>
<dbReference type="EMBL" id="JACHIP010000010">
    <property type="protein sequence ID" value="MBB5060169.1"/>
    <property type="molecule type" value="Genomic_DNA"/>
</dbReference>
<dbReference type="InterPro" id="IPR011250">
    <property type="entry name" value="OMP/PagP_B-barrel"/>
</dbReference>
<dbReference type="RefSeq" id="WP_184222300.1">
    <property type="nucleotide sequence ID" value="NZ_JACHIP010000010.1"/>
</dbReference>
<feature type="chain" id="PRO_5031206190" evidence="1">
    <location>
        <begin position="23"/>
        <end position="214"/>
    </location>
</feature>
<sequence length="214" mass="22387">MRKGLMLLVLGAVVSTAGVARAQTDVTASVYGAFTAKSDGNGVTQSPSNAAGALFEVRHIKNPLVGFEATYAFNRANQSYTSDSLVTCGAPCGNIGYRFSTHVPGNAHEITADWLASFKLLNLRPFVLAGGGVLLNVPSASVSTGGNETTSTQTQAKGVLVYGGGLDYGVLPHLGLRFQYRGNVYKAAQLAKGFSSSGQFVHTAEPVIGAYFRF</sequence>
<organism evidence="2 3">
    <name type="scientific">Granulicella aggregans</name>
    <dbReference type="NCBI Taxonomy" id="474949"/>
    <lineage>
        <taxon>Bacteria</taxon>
        <taxon>Pseudomonadati</taxon>
        <taxon>Acidobacteriota</taxon>
        <taxon>Terriglobia</taxon>
        <taxon>Terriglobales</taxon>
        <taxon>Acidobacteriaceae</taxon>
        <taxon>Granulicella</taxon>
    </lineage>
</organism>
<reference evidence="2 3" key="1">
    <citation type="submission" date="2020-08" db="EMBL/GenBank/DDBJ databases">
        <title>Genomic Encyclopedia of Type Strains, Phase IV (KMG-V): Genome sequencing to study the core and pangenomes of soil and plant-associated prokaryotes.</title>
        <authorList>
            <person name="Whitman W."/>
        </authorList>
    </citation>
    <scope>NUCLEOTIDE SEQUENCE [LARGE SCALE GENOMIC DNA]</scope>
    <source>
        <strain evidence="2 3">M8UP14</strain>
    </source>
</reference>
<feature type="signal peptide" evidence="1">
    <location>
        <begin position="1"/>
        <end position="22"/>
    </location>
</feature>
<gene>
    <name evidence="2" type="ORF">HDF16_004905</name>
</gene>
<evidence type="ECO:0000256" key="1">
    <source>
        <dbReference type="SAM" id="SignalP"/>
    </source>
</evidence>
<keyword evidence="1" id="KW-0732">Signal</keyword>
<keyword evidence="3" id="KW-1185">Reference proteome</keyword>
<evidence type="ECO:0000313" key="3">
    <source>
        <dbReference type="Proteomes" id="UP000540989"/>
    </source>
</evidence>
<dbReference type="Proteomes" id="UP000540989">
    <property type="component" value="Unassembled WGS sequence"/>
</dbReference>
<proteinExistence type="predicted"/>